<dbReference type="InterPro" id="IPR003591">
    <property type="entry name" value="Leu-rich_rpt_typical-subtyp"/>
</dbReference>
<evidence type="ECO:0000313" key="6">
    <source>
        <dbReference type="Proteomes" id="UP001153620"/>
    </source>
</evidence>
<evidence type="ECO:0000256" key="4">
    <source>
        <dbReference type="SAM" id="SignalP"/>
    </source>
</evidence>
<keyword evidence="2 4" id="KW-0732">Signal</keyword>
<dbReference type="AlphaFoldDB" id="A0A9N9S768"/>
<dbReference type="OrthoDB" id="6022531at2759"/>
<proteinExistence type="predicted"/>
<dbReference type="InterPro" id="IPR001611">
    <property type="entry name" value="Leu-rich_rpt"/>
</dbReference>
<feature type="chain" id="PRO_5040333718" evidence="4">
    <location>
        <begin position="19"/>
        <end position="488"/>
    </location>
</feature>
<protein>
    <submittedName>
        <fullName evidence="5">Uncharacterized protein</fullName>
    </submittedName>
</protein>
<feature type="signal peptide" evidence="4">
    <location>
        <begin position="1"/>
        <end position="18"/>
    </location>
</feature>
<dbReference type="GO" id="GO:0005886">
    <property type="term" value="C:plasma membrane"/>
    <property type="evidence" value="ECO:0007669"/>
    <property type="project" value="TreeGrafter"/>
</dbReference>
<reference evidence="5" key="1">
    <citation type="submission" date="2022-01" db="EMBL/GenBank/DDBJ databases">
        <authorList>
            <person name="King R."/>
        </authorList>
    </citation>
    <scope>NUCLEOTIDE SEQUENCE</scope>
</reference>
<dbReference type="PROSITE" id="PS51450">
    <property type="entry name" value="LRR"/>
    <property type="match status" value="1"/>
</dbReference>
<evidence type="ECO:0000256" key="3">
    <source>
        <dbReference type="ARBA" id="ARBA00022737"/>
    </source>
</evidence>
<evidence type="ECO:0000256" key="2">
    <source>
        <dbReference type="ARBA" id="ARBA00022729"/>
    </source>
</evidence>
<dbReference type="SUPFAM" id="SSF52058">
    <property type="entry name" value="L domain-like"/>
    <property type="match status" value="1"/>
</dbReference>
<keyword evidence="1" id="KW-0433">Leucine-rich repeat</keyword>
<reference evidence="5" key="2">
    <citation type="submission" date="2022-10" db="EMBL/GenBank/DDBJ databases">
        <authorList>
            <consortium name="ENA_rothamsted_submissions"/>
            <consortium name="culmorum"/>
            <person name="King R."/>
        </authorList>
    </citation>
    <scope>NUCLEOTIDE SEQUENCE</scope>
</reference>
<organism evidence="5 6">
    <name type="scientific">Chironomus riparius</name>
    <dbReference type="NCBI Taxonomy" id="315576"/>
    <lineage>
        <taxon>Eukaryota</taxon>
        <taxon>Metazoa</taxon>
        <taxon>Ecdysozoa</taxon>
        <taxon>Arthropoda</taxon>
        <taxon>Hexapoda</taxon>
        <taxon>Insecta</taxon>
        <taxon>Pterygota</taxon>
        <taxon>Neoptera</taxon>
        <taxon>Endopterygota</taxon>
        <taxon>Diptera</taxon>
        <taxon>Nematocera</taxon>
        <taxon>Chironomoidea</taxon>
        <taxon>Chironomidae</taxon>
        <taxon>Chironominae</taxon>
        <taxon>Chironomus</taxon>
    </lineage>
</organism>
<evidence type="ECO:0000313" key="5">
    <source>
        <dbReference type="EMBL" id="CAG9810295.1"/>
    </source>
</evidence>
<dbReference type="SMART" id="SM00369">
    <property type="entry name" value="LRR_TYP"/>
    <property type="match status" value="4"/>
</dbReference>
<dbReference type="PANTHER" id="PTHR24369">
    <property type="entry name" value="ANTIGEN BSP, PUTATIVE-RELATED"/>
    <property type="match status" value="1"/>
</dbReference>
<sequence length="488" mass="56406">MRKLIVFLAAIIHLSAHAAVVDPVNEVAINCDPSKYSDDEYEYLECFLIEVKSPKDKVVVTSSSINMDTINSSNKTIHVDITGNVNYPEYFPKNLAAYFKGTHTFRYKETPLKFIKREDFKDLGSTLTLLNLGESEIEDIPYDAFYDLTNLVYLDISDNRLKNLDTRLFLNSPKFNSLFIRSNEITEIHPDLLNSCPEFYVLYAGFNKIEEFHEDLFKSNPKMWVISMRHNRIKNIPIDFNRFTELHVADFTHNGGTCDTMYFMNQPYVEYYNDEEQKKWIKTVPDFQKKIKEVCRDDFQFKFNLFEMWKLIFILALFLQCSTHASVFELLQPIAEVSLTCGPITFIDSYTESLDCSLKDVKSSNIEVAVTSSDVDMAGLISRENFVNIDITGDDKYPEYFPKHLAKTLKGTTTFTYTKTPLKVIKRGDLTDFGTKLYILSLADNKIEDIAYDALHGLTKLRNLILSNNKLNDSGEKCRNCILFFYLL</sequence>
<dbReference type="InterPro" id="IPR032675">
    <property type="entry name" value="LRR_dom_sf"/>
</dbReference>
<dbReference type="Proteomes" id="UP001153620">
    <property type="component" value="Chromosome 4"/>
</dbReference>
<gene>
    <name evidence="5" type="ORF">CHIRRI_LOCUS13112</name>
</gene>
<accession>A0A9N9S768</accession>
<evidence type="ECO:0000256" key="1">
    <source>
        <dbReference type="ARBA" id="ARBA00022614"/>
    </source>
</evidence>
<dbReference type="EMBL" id="OU895880">
    <property type="protein sequence ID" value="CAG9810295.1"/>
    <property type="molecule type" value="Genomic_DNA"/>
</dbReference>
<dbReference type="Pfam" id="PF13855">
    <property type="entry name" value="LRR_8"/>
    <property type="match status" value="2"/>
</dbReference>
<dbReference type="PANTHER" id="PTHR24369:SF210">
    <property type="entry name" value="CHAOPTIN-RELATED"/>
    <property type="match status" value="1"/>
</dbReference>
<dbReference type="Gene3D" id="3.80.10.10">
    <property type="entry name" value="Ribonuclease Inhibitor"/>
    <property type="match status" value="2"/>
</dbReference>
<keyword evidence="6" id="KW-1185">Reference proteome</keyword>
<name>A0A9N9S768_9DIPT</name>
<keyword evidence="3" id="KW-0677">Repeat</keyword>
<dbReference type="InterPro" id="IPR050541">
    <property type="entry name" value="LRR_TM_domain-containing"/>
</dbReference>